<protein>
    <submittedName>
        <fullName evidence="1">Class I SAM-dependent methyltransferase</fullName>
    </submittedName>
</protein>
<dbReference type="Pfam" id="PF05401">
    <property type="entry name" value="NodS"/>
    <property type="match status" value="1"/>
</dbReference>
<dbReference type="Proteomes" id="UP000092503">
    <property type="component" value="Unassembled WGS sequence"/>
</dbReference>
<dbReference type="OrthoDB" id="116799at2"/>
<dbReference type="InterPro" id="IPR029063">
    <property type="entry name" value="SAM-dependent_MTases_sf"/>
</dbReference>
<dbReference type="SUPFAM" id="SSF53335">
    <property type="entry name" value="S-adenosyl-L-methionine-dependent methyltransferases"/>
    <property type="match status" value="1"/>
</dbReference>
<dbReference type="RefSeq" id="WP_065467705.1">
    <property type="nucleotide sequence ID" value="NZ_FLTX01000025.1"/>
</dbReference>
<evidence type="ECO:0000313" key="1">
    <source>
        <dbReference type="EMBL" id="PPV07520.1"/>
    </source>
</evidence>
<dbReference type="AlphaFoldDB" id="A0A1C3NKM8"/>
<dbReference type="STRING" id="56449.XBLMG947_1681"/>
<dbReference type="Gene3D" id="3.40.50.150">
    <property type="entry name" value="Vaccinia Virus protein VP39"/>
    <property type="match status" value="1"/>
</dbReference>
<evidence type="ECO:0000313" key="4">
    <source>
        <dbReference type="Proteomes" id="UP000239710"/>
    </source>
</evidence>
<organism evidence="2 3">
    <name type="scientific">Xanthomonas bromi</name>
    <dbReference type="NCBI Taxonomy" id="56449"/>
    <lineage>
        <taxon>Bacteria</taxon>
        <taxon>Pseudomonadati</taxon>
        <taxon>Pseudomonadota</taxon>
        <taxon>Gammaproteobacteria</taxon>
        <taxon>Lysobacterales</taxon>
        <taxon>Lysobacteraceae</taxon>
        <taxon>Xanthomonas</taxon>
    </lineage>
</organism>
<name>A0A1C3NKM8_9XANT</name>
<keyword evidence="4" id="KW-1185">Reference proteome</keyword>
<evidence type="ECO:0000313" key="3">
    <source>
        <dbReference type="Proteomes" id="UP000092503"/>
    </source>
</evidence>
<dbReference type="GO" id="GO:0009312">
    <property type="term" value="P:oligosaccharide biosynthetic process"/>
    <property type="evidence" value="ECO:0007669"/>
    <property type="project" value="InterPro"/>
</dbReference>
<dbReference type="GO" id="GO:0032259">
    <property type="term" value="P:methylation"/>
    <property type="evidence" value="ECO:0007669"/>
    <property type="project" value="UniProtKB-KW"/>
</dbReference>
<proteinExistence type="predicted"/>
<dbReference type="Proteomes" id="UP000239710">
    <property type="component" value="Unassembled WGS sequence"/>
</dbReference>
<dbReference type="EMBL" id="MDCE01000008">
    <property type="protein sequence ID" value="PPV07520.1"/>
    <property type="molecule type" value="Genomic_DNA"/>
</dbReference>
<keyword evidence="1" id="KW-0489">Methyltransferase</keyword>
<keyword evidence="1" id="KW-0808">Transferase</keyword>
<gene>
    <name evidence="2" type="ORF">XBLMG947_1681</name>
    <name evidence="1" type="ORF">XbrCFBP1976_07645</name>
</gene>
<sequence length="200" mass="22396">MNAQANAGYFDNIYQQPDPFGYATRWYETRKRDILLATLPRTTFARGWELGCSNGEATRGLAARCDYLLATDMSAAAVEQAKQRVGERSNVEILQACHPQQWPVGSFNLIVLSEIGYYLATAELEDLIVRIQNALTADGLLVACHWKHPFEQAQQDGTEVHACIARLLTLPVAYRYDDSDFVLEAWTAQPLSVAQQEGLR</sequence>
<evidence type="ECO:0000313" key="2">
    <source>
        <dbReference type="EMBL" id="SBV50898.1"/>
    </source>
</evidence>
<reference evidence="2 3" key="1">
    <citation type="submission" date="2016-06" db="EMBL/GenBank/DDBJ databases">
        <authorList>
            <person name="Kjaerup R.B."/>
            <person name="Dalgaard T.S."/>
            <person name="Juul-Madsen H.R."/>
        </authorList>
    </citation>
    <scope>NUCLEOTIDE SEQUENCE [LARGE SCALE GENOMIC DNA]</scope>
    <source>
        <strain evidence="2">LMG947</strain>
    </source>
</reference>
<dbReference type="InterPro" id="IPR008715">
    <property type="entry name" value="SAM-MeTfrase_NodS-like"/>
</dbReference>
<accession>A0A1C3NKM8</accession>
<reference evidence="1 4" key="2">
    <citation type="submission" date="2016-08" db="EMBL/GenBank/DDBJ databases">
        <title>Evolution of the type three secretion system and type three effector repertoires in Xanthomonas.</title>
        <authorList>
            <person name="Merda D."/>
            <person name="Briand M."/>
            <person name="Bosis E."/>
            <person name="Rousseau C."/>
            <person name="Portier P."/>
            <person name="Jacques M.-A."/>
            <person name="Fischer-Le Saux M."/>
        </authorList>
    </citation>
    <scope>NUCLEOTIDE SEQUENCE [LARGE SCALE GENOMIC DNA]</scope>
    <source>
        <strain evidence="1 4">CFBP1976</strain>
    </source>
</reference>
<dbReference type="GO" id="GO:0008757">
    <property type="term" value="F:S-adenosylmethionine-dependent methyltransferase activity"/>
    <property type="evidence" value="ECO:0007669"/>
    <property type="project" value="InterPro"/>
</dbReference>
<dbReference type="EMBL" id="FLTX01000025">
    <property type="protein sequence ID" value="SBV50898.1"/>
    <property type="molecule type" value="Genomic_DNA"/>
</dbReference>